<dbReference type="PANTHER" id="PTHR13622">
    <property type="entry name" value="THIAMIN PYROPHOSPHOKINASE"/>
    <property type="match status" value="1"/>
</dbReference>
<dbReference type="PROSITE" id="PS51462">
    <property type="entry name" value="NUDIX"/>
    <property type="match status" value="1"/>
</dbReference>
<dbReference type="EMBL" id="RBIG01000003">
    <property type="protein sequence ID" value="RKQ68459.1"/>
    <property type="molecule type" value="Genomic_DNA"/>
</dbReference>
<dbReference type="OrthoDB" id="8438812at2"/>
<dbReference type="SUPFAM" id="SSF55811">
    <property type="entry name" value="Nudix"/>
    <property type="match status" value="1"/>
</dbReference>
<dbReference type="InterPro" id="IPR015797">
    <property type="entry name" value="NUDIX_hydrolase-like_dom_sf"/>
</dbReference>
<dbReference type="Pfam" id="PF15916">
    <property type="entry name" value="DUF4743"/>
    <property type="match status" value="1"/>
</dbReference>
<dbReference type="Proteomes" id="UP000277424">
    <property type="component" value="Unassembled WGS sequence"/>
</dbReference>
<accession>A0A420WBR2</accession>
<protein>
    <submittedName>
        <fullName evidence="2">NUDIX domain-containing protein</fullName>
    </submittedName>
</protein>
<organism evidence="2 3">
    <name type="scientific">Oceanibaculum indicum</name>
    <dbReference type="NCBI Taxonomy" id="526216"/>
    <lineage>
        <taxon>Bacteria</taxon>
        <taxon>Pseudomonadati</taxon>
        <taxon>Pseudomonadota</taxon>
        <taxon>Alphaproteobacteria</taxon>
        <taxon>Rhodospirillales</taxon>
        <taxon>Oceanibaculaceae</taxon>
        <taxon>Oceanibaculum</taxon>
    </lineage>
</organism>
<feature type="domain" description="Nudix hydrolase" evidence="1">
    <location>
        <begin position="116"/>
        <end position="270"/>
    </location>
</feature>
<dbReference type="InterPro" id="IPR000086">
    <property type="entry name" value="NUDIX_hydrolase_dom"/>
</dbReference>
<reference evidence="2 3" key="1">
    <citation type="submission" date="2018-10" db="EMBL/GenBank/DDBJ databases">
        <title>Comparative analysis of microorganisms from saline springs in Andes Mountain Range, Colombia.</title>
        <authorList>
            <person name="Rubin E."/>
        </authorList>
    </citation>
    <scope>NUCLEOTIDE SEQUENCE [LARGE SCALE GENOMIC DNA]</scope>
    <source>
        <strain evidence="2 3">USBA 36</strain>
    </source>
</reference>
<comment type="caution">
    <text evidence="2">The sequence shown here is derived from an EMBL/GenBank/DDBJ whole genome shotgun (WGS) entry which is preliminary data.</text>
</comment>
<proteinExistence type="predicted"/>
<dbReference type="CDD" id="cd03676">
    <property type="entry name" value="NUDIX_Tnr3_like"/>
    <property type="match status" value="1"/>
</dbReference>
<dbReference type="PANTHER" id="PTHR13622:SF8">
    <property type="entry name" value="THIAMIN PYROPHOSPHOKINASE 1"/>
    <property type="match status" value="1"/>
</dbReference>
<evidence type="ECO:0000313" key="3">
    <source>
        <dbReference type="Proteomes" id="UP000277424"/>
    </source>
</evidence>
<dbReference type="GO" id="GO:0044715">
    <property type="term" value="F:8-oxo-dGDP phosphatase activity"/>
    <property type="evidence" value="ECO:0007669"/>
    <property type="project" value="TreeGrafter"/>
</dbReference>
<dbReference type="AlphaFoldDB" id="A0A420WBR2"/>
<dbReference type="RefSeq" id="WP_121221118.1">
    <property type="nucleotide sequence ID" value="NZ_RBIG01000003.1"/>
</dbReference>
<evidence type="ECO:0000313" key="2">
    <source>
        <dbReference type="EMBL" id="RKQ68459.1"/>
    </source>
</evidence>
<dbReference type="Pfam" id="PF00293">
    <property type="entry name" value="NUDIX"/>
    <property type="match status" value="1"/>
</dbReference>
<gene>
    <name evidence="2" type="ORF">BCL74_2939</name>
</gene>
<dbReference type="InterPro" id="IPR031804">
    <property type="entry name" value="DUF4743"/>
</dbReference>
<sequence length="294" mass="32314">MSFLDHVQRVNRHDLSGFRRFLIGEAHAGYLRHAMAERLKAQADTFQVDASTVRLSPALSDPEARTEAVDRAVRQLVAEGAVAKIRFEQYPVLERPGGPILMRINRAAAAHFGIISFGVHLNGYVRKPDGIHLWIGRRARDKSVAPGKLDNMVAGGMGDGYGPFETLVKECGEEAGLPEALARQAHPVGAITYMMEVGSDTAHGAAADIGQDGLRRDVLYCFDLELPADFIPVCQDGEIEEFQLLPITEVACIVDTSDDFKFNCNLVIIDFLIRRGLIGPDHPDYLDLVSGLHR</sequence>
<evidence type="ECO:0000259" key="1">
    <source>
        <dbReference type="PROSITE" id="PS51462"/>
    </source>
</evidence>
<name>A0A420WBR2_9PROT</name>
<dbReference type="Gene3D" id="3.90.79.10">
    <property type="entry name" value="Nucleoside Triphosphate Pyrophosphohydrolase"/>
    <property type="match status" value="1"/>
</dbReference>
<dbReference type="FunFam" id="3.90.79.10:FF:000019">
    <property type="entry name" value="Thiamin pyrophosphokinase, putative"/>
    <property type="match status" value="1"/>
</dbReference>